<organism evidence="2 3">
    <name type="scientific">Flammeovirga yaeyamensis</name>
    <dbReference type="NCBI Taxonomy" id="367791"/>
    <lineage>
        <taxon>Bacteria</taxon>
        <taxon>Pseudomonadati</taxon>
        <taxon>Bacteroidota</taxon>
        <taxon>Cytophagia</taxon>
        <taxon>Cytophagales</taxon>
        <taxon>Flammeovirgaceae</taxon>
        <taxon>Flammeovirga</taxon>
    </lineage>
</organism>
<name>A0AAX1NCY3_9BACT</name>
<feature type="chain" id="PRO_5043488887" evidence="1">
    <location>
        <begin position="22"/>
        <end position="155"/>
    </location>
</feature>
<evidence type="ECO:0000256" key="1">
    <source>
        <dbReference type="SAM" id="SignalP"/>
    </source>
</evidence>
<dbReference type="Proteomes" id="UP000678679">
    <property type="component" value="Chromosome 2"/>
</dbReference>
<keyword evidence="3" id="KW-1185">Reference proteome</keyword>
<protein>
    <submittedName>
        <fullName evidence="2">Uncharacterized protein</fullName>
    </submittedName>
</protein>
<keyword evidence="1" id="KW-0732">Signal</keyword>
<dbReference type="AlphaFoldDB" id="A0AAX1NCY3"/>
<dbReference type="KEGG" id="fya:KMW28_23425"/>
<feature type="signal peptide" evidence="1">
    <location>
        <begin position="1"/>
        <end position="21"/>
    </location>
</feature>
<accession>A0AAX1NCY3</accession>
<evidence type="ECO:0000313" key="2">
    <source>
        <dbReference type="EMBL" id="QWG05374.1"/>
    </source>
</evidence>
<dbReference type="RefSeq" id="WP_169661970.1">
    <property type="nucleotide sequence ID" value="NZ_CP076133.1"/>
</dbReference>
<sequence length="155" mass="18358">MKLIITTIASFIYLLSSTAFGQETQTNNHIKHYKKGNTNCVIFPSNYIEESYTFLNTTNQRFTPTIDEVKKAEAYLEEKFYLEYLLKYRRQYFGYIDEQGNKILYINCFWSENSFHHKEWKETIVVVNDGGDHYWQIKFNLKTGVLFDLSINGEG</sequence>
<proteinExistence type="predicted"/>
<evidence type="ECO:0000313" key="3">
    <source>
        <dbReference type="Proteomes" id="UP000678679"/>
    </source>
</evidence>
<reference evidence="2 3" key="1">
    <citation type="submission" date="2021-05" db="EMBL/GenBank/DDBJ databases">
        <title>Comparative genomic studies on the polysaccharide-degrading batcterial strains of the Flammeovirga genus.</title>
        <authorList>
            <person name="Zewei F."/>
            <person name="Zheng Z."/>
            <person name="Yu L."/>
            <person name="Ruyue G."/>
            <person name="Yanhong M."/>
            <person name="Yuanyuan C."/>
            <person name="Jingyan G."/>
            <person name="Wenjun H."/>
        </authorList>
    </citation>
    <scope>NUCLEOTIDE SEQUENCE [LARGE SCALE GENOMIC DNA]</scope>
    <source>
        <strain evidence="2 3">NBRC:100898</strain>
    </source>
</reference>
<dbReference type="EMBL" id="CP076133">
    <property type="protein sequence ID" value="QWG05374.1"/>
    <property type="molecule type" value="Genomic_DNA"/>
</dbReference>
<gene>
    <name evidence="2" type="ORF">KMW28_23425</name>
</gene>